<dbReference type="Proteomes" id="UP000009183">
    <property type="component" value="Chromosome 11"/>
</dbReference>
<proteinExistence type="predicted"/>
<evidence type="ECO:0000313" key="2">
    <source>
        <dbReference type="Proteomes" id="UP000009183"/>
    </source>
</evidence>
<accession>F6HGW3</accession>
<gene>
    <name evidence="1" type="ordered locus">VIT_11s0016g02230</name>
</gene>
<dbReference type="EMBL" id="FN595756">
    <property type="protein sequence ID" value="CCB51446.1"/>
    <property type="molecule type" value="Genomic_DNA"/>
</dbReference>
<organism evidence="1 2">
    <name type="scientific">Vitis vinifera</name>
    <name type="common">Grape</name>
    <dbReference type="NCBI Taxonomy" id="29760"/>
    <lineage>
        <taxon>Eukaryota</taxon>
        <taxon>Viridiplantae</taxon>
        <taxon>Streptophyta</taxon>
        <taxon>Embryophyta</taxon>
        <taxon>Tracheophyta</taxon>
        <taxon>Spermatophyta</taxon>
        <taxon>Magnoliopsida</taxon>
        <taxon>eudicotyledons</taxon>
        <taxon>Gunneridae</taxon>
        <taxon>Pentapetalae</taxon>
        <taxon>rosids</taxon>
        <taxon>Vitales</taxon>
        <taxon>Vitaceae</taxon>
        <taxon>Viteae</taxon>
        <taxon>Vitis</taxon>
    </lineage>
</organism>
<keyword evidence="2" id="KW-1185">Reference proteome</keyword>
<protein>
    <submittedName>
        <fullName evidence="1">Uncharacterized protein</fullName>
    </submittedName>
</protein>
<dbReference type="HOGENOM" id="CLU_1819346_0_0_1"/>
<dbReference type="InParanoid" id="F6HGW3"/>
<reference evidence="2" key="1">
    <citation type="journal article" date="2007" name="Nature">
        <title>The grapevine genome sequence suggests ancestral hexaploidization in major angiosperm phyla.</title>
        <authorList>
            <consortium name="The French-Italian Public Consortium for Grapevine Genome Characterization."/>
            <person name="Jaillon O."/>
            <person name="Aury J.-M."/>
            <person name="Noel B."/>
            <person name="Policriti A."/>
            <person name="Clepet C."/>
            <person name="Casagrande A."/>
            <person name="Choisne N."/>
            <person name="Aubourg S."/>
            <person name="Vitulo N."/>
            <person name="Jubin C."/>
            <person name="Vezzi A."/>
            <person name="Legeai F."/>
            <person name="Hugueney P."/>
            <person name="Dasilva C."/>
            <person name="Horner D."/>
            <person name="Mica E."/>
            <person name="Jublot D."/>
            <person name="Poulain J."/>
            <person name="Bruyere C."/>
            <person name="Billault A."/>
            <person name="Segurens B."/>
            <person name="Gouyvenoux M."/>
            <person name="Ugarte E."/>
            <person name="Cattonaro F."/>
            <person name="Anthouard V."/>
            <person name="Vico V."/>
            <person name="Del Fabbro C."/>
            <person name="Alaux M."/>
            <person name="Di Gaspero G."/>
            <person name="Dumas V."/>
            <person name="Felice N."/>
            <person name="Paillard S."/>
            <person name="Juman I."/>
            <person name="Moroldo M."/>
            <person name="Scalabrin S."/>
            <person name="Canaguier A."/>
            <person name="Le Clainche I."/>
            <person name="Malacrida G."/>
            <person name="Durand E."/>
            <person name="Pesole G."/>
            <person name="Laucou V."/>
            <person name="Chatelet P."/>
            <person name="Merdinoglu D."/>
            <person name="Delledonne M."/>
            <person name="Pezzotti M."/>
            <person name="Lecharny A."/>
            <person name="Scarpelli C."/>
            <person name="Artiguenave F."/>
            <person name="Pe M.E."/>
            <person name="Valle G."/>
            <person name="Morgante M."/>
            <person name="Caboche M."/>
            <person name="Adam-Blondon A.-F."/>
            <person name="Weissenbach J."/>
            <person name="Quetier F."/>
            <person name="Wincker P."/>
        </authorList>
    </citation>
    <scope>NUCLEOTIDE SEQUENCE [LARGE SCALE GENOMIC DNA]</scope>
    <source>
        <strain evidence="2">cv. Pinot noir / PN40024</strain>
    </source>
</reference>
<evidence type="ECO:0000313" key="1">
    <source>
        <dbReference type="EMBL" id="CCB51446.1"/>
    </source>
</evidence>
<name>F6HGW3_VITVI</name>
<dbReference type="PaxDb" id="29760-VIT_11s0016g02230.t01"/>
<dbReference type="AlphaFoldDB" id="F6HGW3"/>
<sequence length="142" mass="15987">MNGLLVLLPFFLGIGELYTVACKISGNRGRRRIYLEVFYGDWAFELGLTRILCLVYTSVLMDGCLHLEALMGLLKSGMHLQETSSVHLNILVEASSESGSIEENIWGIVQFGCGMLTEVPTFYWENLVPPSFTSLFLFQFHL</sequence>